<feature type="compositionally biased region" description="Polar residues" evidence="1">
    <location>
        <begin position="48"/>
        <end position="58"/>
    </location>
</feature>
<organism evidence="2 3">
    <name type="scientific">Phytophthora nicotianae P1976</name>
    <dbReference type="NCBI Taxonomy" id="1317066"/>
    <lineage>
        <taxon>Eukaryota</taxon>
        <taxon>Sar</taxon>
        <taxon>Stramenopiles</taxon>
        <taxon>Oomycota</taxon>
        <taxon>Peronosporomycetes</taxon>
        <taxon>Peronosporales</taxon>
        <taxon>Peronosporaceae</taxon>
        <taxon>Phytophthora</taxon>
    </lineage>
</organism>
<gene>
    <name evidence="2" type="ORF">F444_11609</name>
</gene>
<name>A0A081A046_PHYNI</name>
<accession>A0A081A046</accession>
<dbReference type="EMBL" id="ANJA01002081">
    <property type="protein sequence ID" value="ETO72257.1"/>
    <property type="molecule type" value="Genomic_DNA"/>
</dbReference>
<dbReference type="AlphaFoldDB" id="A0A081A046"/>
<feature type="region of interest" description="Disordered" evidence="1">
    <location>
        <begin position="32"/>
        <end position="58"/>
    </location>
</feature>
<evidence type="ECO:0000313" key="3">
    <source>
        <dbReference type="Proteomes" id="UP000028582"/>
    </source>
</evidence>
<sequence length="80" mass="8828">MGFTVQRNSLRRNYLGWPLSMARFTATTKKISTSQATETELQRKATEGSATKTKGDRANTNFHEGLVTVVLIGCDNAMCD</sequence>
<proteinExistence type="predicted"/>
<evidence type="ECO:0000313" key="2">
    <source>
        <dbReference type="EMBL" id="ETO72257.1"/>
    </source>
</evidence>
<comment type="caution">
    <text evidence="2">The sequence shown here is derived from an EMBL/GenBank/DDBJ whole genome shotgun (WGS) entry which is preliminary data.</text>
</comment>
<reference evidence="2 3" key="1">
    <citation type="submission" date="2013-11" db="EMBL/GenBank/DDBJ databases">
        <title>The Genome Sequence of Phytophthora parasitica P1976.</title>
        <authorList>
            <consortium name="The Broad Institute Genomics Platform"/>
            <person name="Russ C."/>
            <person name="Tyler B."/>
            <person name="Panabieres F."/>
            <person name="Shan W."/>
            <person name="Tripathy S."/>
            <person name="Grunwald N."/>
            <person name="Machado M."/>
            <person name="Johnson C.S."/>
            <person name="Walker B."/>
            <person name="Young S."/>
            <person name="Zeng Q."/>
            <person name="Gargeya S."/>
            <person name="Fitzgerald M."/>
            <person name="Haas B."/>
            <person name="Abouelleil A."/>
            <person name="Allen A.W."/>
            <person name="Alvarado L."/>
            <person name="Arachchi H.M."/>
            <person name="Berlin A.M."/>
            <person name="Chapman S.B."/>
            <person name="Gainer-Dewar J."/>
            <person name="Goldberg J."/>
            <person name="Griggs A."/>
            <person name="Gujja S."/>
            <person name="Hansen M."/>
            <person name="Howarth C."/>
            <person name="Imamovic A."/>
            <person name="Ireland A."/>
            <person name="Larimer J."/>
            <person name="McCowan C."/>
            <person name="Murphy C."/>
            <person name="Pearson M."/>
            <person name="Poon T.W."/>
            <person name="Priest M."/>
            <person name="Roberts A."/>
            <person name="Saif S."/>
            <person name="Shea T."/>
            <person name="Sisk P."/>
            <person name="Sykes S."/>
            <person name="Wortman J."/>
            <person name="Nusbaum C."/>
            <person name="Birren B."/>
        </authorList>
    </citation>
    <scope>NUCLEOTIDE SEQUENCE [LARGE SCALE GENOMIC DNA]</scope>
    <source>
        <strain evidence="2 3">P1976</strain>
    </source>
</reference>
<dbReference type="Proteomes" id="UP000028582">
    <property type="component" value="Unassembled WGS sequence"/>
</dbReference>
<protein>
    <submittedName>
        <fullName evidence="2">Uncharacterized protein</fullName>
    </submittedName>
</protein>
<evidence type="ECO:0000256" key="1">
    <source>
        <dbReference type="SAM" id="MobiDB-lite"/>
    </source>
</evidence>